<feature type="domain" description="Fe2OG dioxygenase" evidence="7">
    <location>
        <begin position="335"/>
        <end position="463"/>
    </location>
</feature>
<dbReference type="AlphaFoldDB" id="W4FKJ6"/>
<reference evidence="8" key="1">
    <citation type="submission" date="2013-12" db="EMBL/GenBank/DDBJ databases">
        <title>The Genome Sequence of Aphanomyces astaci APO3.</title>
        <authorList>
            <consortium name="The Broad Institute Genomics Platform"/>
            <person name="Russ C."/>
            <person name="Tyler B."/>
            <person name="van West P."/>
            <person name="Dieguez-Uribeondo J."/>
            <person name="Young S.K."/>
            <person name="Zeng Q."/>
            <person name="Gargeya S."/>
            <person name="Fitzgerald M."/>
            <person name="Abouelleil A."/>
            <person name="Alvarado L."/>
            <person name="Chapman S.B."/>
            <person name="Gainer-Dewar J."/>
            <person name="Goldberg J."/>
            <person name="Griggs A."/>
            <person name="Gujja S."/>
            <person name="Hansen M."/>
            <person name="Howarth C."/>
            <person name="Imamovic A."/>
            <person name="Ireland A."/>
            <person name="Larimer J."/>
            <person name="McCowan C."/>
            <person name="Murphy C."/>
            <person name="Pearson M."/>
            <person name="Poon T.W."/>
            <person name="Priest M."/>
            <person name="Roberts A."/>
            <person name="Saif S."/>
            <person name="Shea T."/>
            <person name="Sykes S."/>
            <person name="Wortman J."/>
            <person name="Nusbaum C."/>
            <person name="Birren B."/>
        </authorList>
    </citation>
    <scope>NUCLEOTIDE SEQUENCE [LARGE SCALE GENOMIC DNA]</scope>
    <source>
        <strain evidence="8">APO3</strain>
    </source>
</reference>
<name>W4FKJ6_APHAT</name>
<dbReference type="GO" id="GO:0005506">
    <property type="term" value="F:iron ion binding"/>
    <property type="evidence" value="ECO:0007669"/>
    <property type="project" value="InterPro"/>
</dbReference>
<protein>
    <recommendedName>
        <fullName evidence="7">Fe2OG dioxygenase domain-containing protein</fullName>
    </recommendedName>
</protein>
<dbReference type="InterPro" id="IPR005123">
    <property type="entry name" value="Oxoglu/Fe-dep_dioxygenase_dom"/>
</dbReference>
<evidence type="ECO:0000256" key="4">
    <source>
        <dbReference type="ARBA" id="ARBA00023002"/>
    </source>
</evidence>
<keyword evidence="4" id="KW-0560">Oxidoreductase</keyword>
<dbReference type="Pfam" id="PF13640">
    <property type="entry name" value="2OG-FeII_Oxy_3"/>
    <property type="match status" value="1"/>
</dbReference>
<keyword evidence="3" id="KW-0223">Dioxygenase</keyword>
<dbReference type="OrthoDB" id="420380at2759"/>
<keyword evidence="5" id="KW-0408">Iron</keyword>
<keyword evidence="6" id="KW-1133">Transmembrane helix</keyword>
<accession>W4FKJ6</accession>
<keyword evidence="6" id="KW-0812">Transmembrane</keyword>
<dbReference type="SMART" id="SM00702">
    <property type="entry name" value="P4Hc"/>
    <property type="match status" value="1"/>
</dbReference>
<dbReference type="InterPro" id="IPR045054">
    <property type="entry name" value="P4HA-like"/>
</dbReference>
<dbReference type="PROSITE" id="PS51471">
    <property type="entry name" value="FE2OG_OXY"/>
    <property type="match status" value="1"/>
</dbReference>
<evidence type="ECO:0000256" key="5">
    <source>
        <dbReference type="ARBA" id="ARBA00023004"/>
    </source>
</evidence>
<proteinExistence type="predicted"/>
<gene>
    <name evidence="8" type="ORF">H257_15965</name>
</gene>
<dbReference type="FunFam" id="2.60.120.620:FF:000017">
    <property type="entry name" value="Transmembrane prolyl 4-hydroxylase"/>
    <property type="match status" value="1"/>
</dbReference>
<dbReference type="VEuPathDB" id="FungiDB:H257_15965"/>
<dbReference type="GeneID" id="20817961"/>
<dbReference type="GO" id="GO:0004656">
    <property type="term" value="F:procollagen-proline 4-dioxygenase activity"/>
    <property type="evidence" value="ECO:0007669"/>
    <property type="project" value="TreeGrafter"/>
</dbReference>
<dbReference type="STRING" id="112090.W4FKJ6"/>
<organism evidence="8">
    <name type="scientific">Aphanomyces astaci</name>
    <name type="common">Crayfish plague agent</name>
    <dbReference type="NCBI Taxonomy" id="112090"/>
    <lineage>
        <taxon>Eukaryota</taxon>
        <taxon>Sar</taxon>
        <taxon>Stramenopiles</taxon>
        <taxon>Oomycota</taxon>
        <taxon>Saprolegniomycetes</taxon>
        <taxon>Saprolegniales</taxon>
        <taxon>Verrucalvaceae</taxon>
        <taxon>Aphanomyces</taxon>
    </lineage>
</organism>
<feature type="transmembrane region" description="Helical" evidence="6">
    <location>
        <begin position="12"/>
        <end position="37"/>
    </location>
</feature>
<sequence>MTCQLWTRRHFSGIVAMGKGTSVVMALLAVLAAIVYVEEVQRHPLYVQHVAPLVKEHVAPLYRQAEAQYAAHVAPLVHEHMTPLYEAHVAPLVRSLSSSVQSSKDAEPQTTQSFSEAWCNEHAASHLTEVKPIEGFHVLCLDASSDKITGWVYRDGFASTPAVPFTASSSWASFNESVESAANIAPPSTPHEIEYKQPWGLFTPTGTRMDALTKYRGIAYVMEGGQFVWPGIRIGHKRVIPNLHGLGDVVLETLEMTPLVFAVTEFLTNDEIDVILDLSMDHLAPSGVTHNDDDVGKPATEWRTSTTYFLSSKGHPTLEGIDQRVADLVKVDVSHQEDVQVLRYQLNQKYDAHLDYFSIDQLTKNPAMVASLHHGLKNRMITVFWYMSDVPRGGHTVFPRAGGAPQPSDFTDCSKGLLSTPQKRKVIVFYSMLPSGRGDPYSLHGGCPVLEGIKYSGNKWIWNKQYA</sequence>
<comment type="cofactor">
    <cofactor evidence="1">
        <name>L-ascorbate</name>
        <dbReference type="ChEBI" id="CHEBI:38290"/>
    </cofactor>
</comment>
<dbReference type="PANTHER" id="PTHR10869:SF246">
    <property type="entry name" value="TRANSMEMBRANE PROLYL 4-HYDROXYLASE"/>
    <property type="match status" value="1"/>
</dbReference>
<dbReference type="RefSeq" id="XP_009842575.1">
    <property type="nucleotide sequence ID" value="XM_009844273.1"/>
</dbReference>
<dbReference type="PANTHER" id="PTHR10869">
    <property type="entry name" value="PROLYL 4-HYDROXYLASE ALPHA SUBUNIT"/>
    <property type="match status" value="1"/>
</dbReference>
<evidence type="ECO:0000256" key="3">
    <source>
        <dbReference type="ARBA" id="ARBA00022964"/>
    </source>
</evidence>
<evidence type="ECO:0000256" key="1">
    <source>
        <dbReference type="ARBA" id="ARBA00001961"/>
    </source>
</evidence>
<keyword evidence="6" id="KW-0472">Membrane</keyword>
<evidence type="ECO:0000313" key="8">
    <source>
        <dbReference type="EMBL" id="ETV68012.1"/>
    </source>
</evidence>
<evidence type="ECO:0000259" key="7">
    <source>
        <dbReference type="PROSITE" id="PS51471"/>
    </source>
</evidence>
<dbReference type="EMBL" id="KI913190">
    <property type="protein sequence ID" value="ETV68012.1"/>
    <property type="molecule type" value="Genomic_DNA"/>
</dbReference>
<dbReference type="GO" id="GO:0031418">
    <property type="term" value="F:L-ascorbic acid binding"/>
    <property type="evidence" value="ECO:0007669"/>
    <property type="project" value="InterPro"/>
</dbReference>
<dbReference type="InterPro" id="IPR044862">
    <property type="entry name" value="Pro_4_hyd_alph_FE2OG_OXY"/>
</dbReference>
<evidence type="ECO:0000256" key="6">
    <source>
        <dbReference type="SAM" id="Phobius"/>
    </source>
</evidence>
<evidence type="ECO:0000256" key="2">
    <source>
        <dbReference type="ARBA" id="ARBA00022723"/>
    </source>
</evidence>
<keyword evidence="2" id="KW-0479">Metal-binding</keyword>
<dbReference type="InterPro" id="IPR006620">
    <property type="entry name" value="Pro_4_hyd_alph"/>
</dbReference>
<dbReference type="Gene3D" id="2.60.120.620">
    <property type="entry name" value="q2cbj1_9rhob like domain"/>
    <property type="match status" value="1"/>
</dbReference>
<dbReference type="GO" id="GO:0005783">
    <property type="term" value="C:endoplasmic reticulum"/>
    <property type="evidence" value="ECO:0007669"/>
    <property type="project" value="TreeGrafter"/>
</dbReference>